<dbReference type="PANTHER" id="PTHR30388:SF4">
    <property type="entry name" value="MOLYBDENUM COFACTOR INSERTION CHAPERONE PAOD"/>
    <property type="match status" value="1"/>
</dbReference>
<dbReference type="Gene3D" id="3.40.50.720">
    <property type="entry name" value="NAD(P)-binding Rossmann-like Domain"/>
    <property type="match status" value="1"/>
</dbReference>
<reference evidence="3 4" key="1">
    <citation type="submission" date="2019-12" db="EMBL/GenBank/DDBJ databases">
        <title>Genomic-based taxomic classification of the family Erythrobacteraceae.</title>
        <authorList>
            <person name="Xu L."/>
        </authorList>
    </citation>
    <scope>NUCLEOTIDE SEQUENCE [LARGE SCALE GENOMIC DNA]</scope>
    <source>
        <strain evidence="3 4">DSM 18604</strain>
    </source>
</reference>
<feature type="domain" description="XdhC- CoxI" evidence="1">
    <location>
        <begin position="60"/>
        <end position="124"/>
    </location>
</feature>
<evidence type="ECO:0000313" key="4">
    <source>
        <dbReference type="Proteomes" id="UP000460561"/>
    </source>
</evidence>
<evidence type="ECO:0000259" key="2">
    <source>
        <dbReference type="Pfam" id="PF13478"/>
    </source>
</evidence>
<evidence type="ECO:0000259" key="1">
    <source>
        <dbReference type="Pfam" id="PF02625"/>
    </source>
</evidence>
<dbReference type="AlphaFoldDB" id="A0A845ABH6"/>
<evidence type="ECO:0000313" key="3">
    <source>
        <dbReference type="EMBL" id="MXP26135.1"/>
    </source>
</evidence>
<sequence length="333" mass="35514">MACQTAPWALPPWSWQNCLICWCEPIAGLWVRSIMALTHSLNIAPAGPNFGDDAALVACADQDAALCTLIGIEGSFSRRLGAQLAIGAQGVLAGSLADGCLENQLVTEAQEARREGGPRLVRFGAGSPSIDFRLPCGSGLDIWVDPTPDRAACQHVARELRARRPASLALDLPADSAPHLLRQRDYIPAIKLILFGEGPELTSLALLAEASGIGCDIYSRDDPQRLSLGQAPVGAEADLWTAIILLFHDHEWEVPLLQWALDTPAFLIGAQGGRIAREARRDALASSGMSANAINRTVSPIGLIPHSRDPQVLAVSVLAEVIAAYEAAYRRNG</sequence>
<gene>
    <name evidence="3" type="ORF">GRI39_08810</name>
</gene>
<organism evidence="3 4">
    <name type="scientific">Altericroceibacterium indicum</name>
    <dbReference type="NCBI Taxonomy" id="374177"/>
    <lineage>
        <taxon>Bacteria</taxon>
        <taxon>Pseudomonadati</taxon>
        <taxon>Pseudomonadota</taxon>
        <taxon>Alphaproteobacteria</taxon>
        <taxon>Sphingomonadales</taxon>
        <taxon>Erythrobacteraceae</taxon>
        <taxon>Altericroceibacterium</taxon>
    </lineage>
</organism>
<proteinExistence type="predicted"/>
<accession>A0A845ABH6</accession>
<dbReference type="InterPro" id="IPR052698">
    <property type="entry name" value="MoCofactor_Util/Proc"/>
</dbReference>
<dbReference type="Proteomes" id="UP000460561">
    <property type="component" value="Unassembled WGS sequence"/>
</dbReference>
<protein>
    <recommendedName>
        <fullName evidence="5">XdhC family protein</fullName>
    </recommendedName>
</protein>
<keyword evidence="4" id="KW-1185">Reference proteome</keyword>
<dbReference type="Pfam" id="PF13478">
    <property type="entry name" value="XdhC_C"/>
    <property type="match status" value="1"/>
</dbReference>
<evidence type="ECO:0008006" key="5">
    <source>
        <dbReference type="Google" id="ProtNLM"/>
    </source>
</evidence>
<dbReference type="InterPro" id="IPR003777">
    <property type="entry name" value="XdhC_CoxI"/>
</dbReference>
<name>A0A845ABH6_9SPHN</name>
<dbReference type="PANTHER" id="PTHR30388">
    <property type="entry name" value="ALDEHYDE OXIDOREDUCTASE MOLYBDENUM COFACTOR ASSEMBLY PROTEIN"/>
    <property type="match status" value="1"/>
</dbReference>
<feature type="domain" description="XdhC Rossmann" evidence="2">
    <location>
        <begin position="192"/>
        <end position="321"/>
    </location>
</feature>
<dbReference type="InterPro" id="IPR027051">
    <property type="entry name" value="XdhC_Rossmann_dom"/>
</dbReference>
<dbReference type="EMBL" id="WTYQ01000003">
    <property type="protein sequence ID" value="MXP26135.1"/>
    <property type="molecule type" value="Genomic_DNA"/>
</dbReference>
<comment type="caution">
    <text evidence="3">The sequence shown here is derived from an EMBL/GenBank/DDBJ whole genome shotgun (WGS) entry which is preliminary data.</text>
</comment>
<dbReference type="Pfam" id="PF02625">
    <property type="entry name" value="XdhC_CoxI"/>
    <property type="match status" value="1"/>
</dbReference>